<dbReference type="SUPFAM" id="SSF81301">
    <property type="entry name" value="Nucleotidyltransferase"/>
    <property type="match status" value="1"/>
</dbReference>
<dbReference type="RefSeq" id="WP_033891425.1">
    <property type="nucleotide sequence ID" value="NZ_CP071732.1"/>
</dbReference>
<dbReference type="InterPro" id="IPR002934">
    <property type="entry name" value="Polymerase_NTP_transf_dom"/>
</dbReference>
<protein>
    <submittedName>
        <fullName evidence="2">Nucleotidyltransferase domain-containing protein</fullName>
    </submittedName>
</protein>
<feature type="domain" description="Polymerase nucleotidyl transferase" evidence="1">
    <location>
        <begin position="13"/>
        <end position="81"/>
    </location>
</feature>
<evidence type="ECO:0000259" key="1">
    <source>
        <dbReference type="Pfam" id="PF01909"/>
    </source>
</evidence>
<dbReference type="Pfam" id="PF01909">
    <property type="entry name" value="NTP_transf_2"/>
    <property type="match status" value="1"/>
</dbReference>
<dbReference type="EMBL" id="CP071732">
    <property type="protein sequence ID" value="QTB91894.1"/>
    <property type="molecule type" value="Genomic_DNA"/>
</dbReference>
<evidence type="ECO:0000313" key="3">
    <source>
        <dbReference type="Proteomes" id="UP000663729"/>
    </source>
</evidence>
<gene>
    <name evidence="2" type="ORF">BSD967_05780</name>
</gene>
<keyword evidence="3" id="KW-1185">Reference proteome</keyword>
<dbReference type="CDD" id="cd05403">
    <property type="entry name" value="NT_KNTase_like"/>
    <property type="match status" value="1"/>
</dbReference>
<evidence type="ECO:0000313" key="2">
    <source>
        <dbReference type="EMBL" id="QTB91894.1"/>
    </source>
</evidence>
<accession>A0ABX7SEV6</accession>
<name>A0ABX7SEV6_9BIFI</name>
<dbReference type="Gene3D" id="3.30.460.10">
    <property type="entry name" value="Beta Polymerase, domain 2"/>
    <property type="match status" value="1"/>
</dbReference>
<dbReference type="InterPro" id="IPR043519">
    <property type="entry name" value="NT_sf"/>
</dbReference>
<organism evidence="2 3">
    <name type="scientific">Bifidobacterium saguini</name>
    <dbReference type="NCBI Taxonomy" id="762210"/>
    <lineage>
        <taxon>Bacteria</taxon>
        <taxon>Bacillati</taxon>
        <taxon>Actinomycetota</taxon>
        <taxon>Actinomycetes</taxon>
        <taxon>Bifidobacteriales</taxon>
        <taxon>Bifidobacteriaceae</taxon>
        <taxon>Bifidobacterium</taxon>
    </lineage>
</organism>
<sequence>MTIKLNKEELANIAEHYGIAELYMFGSLARDEALPDSDVDLLYRLKPEAALRMMAKQQLTDDLQHFFGRKASLLSYDSLIRRAQRSRASRMFLNHIKPDLIQVI</sequence>
<proteinExistence type="predicted"/>
<dbReference type="Proteomes" id="UP000663729">
    <property type="component" value="Chromosome"/>
</dbReference>
<reference evidence="2 3" key="1">
    <citation type="submission" date="2021-03" db="EMBL/GenBank/DDBJ databases">
        <title>Genome sequencing of Bifidobacterium saguini DSMZ 23967.</title>
        <authorList>
            <person name="Kim J."/>
        </authorList>
    </citation>
    <scope>NUCLEOTIDE SEQUENCE [LARGE SCALE GENOMIC DNA]</scope>
    <source>
        <strain evidence="2 3">DSMZ 23967</strain>
    </source>
</reference>